<dbReference type="InterPro" id="IPR019775">
    <property type="entry name" value="WD40_repeat_CS"/>
</dbReference>
<dbReference type="InterPro" id="IPR015943">
    <property type="entry name" value="WD40/YVTN_repeat-like_dom_sf"/>
</dbReference>
<dbReference type="InterPro" id="IPR036322">
    <property type="entry name" value="WD40_repeat_dom_sf"/>
</dbReference>
<keyword evidence="4" id="KW-0175">Coiled coil</keyword>
<feature type="repeat" description="WD" evidence="3">
    <location>
        <begin position="522"/>
        <end position="563"/>
    </location>
</feature>
<evidence type="ECO:0000313" key="7">
    <source>
        <dbReference type="Proteomes" id="UP001162131"/>
    </source>
</evidence>
<dbReference type="EMBL" id="CAJZBQ010000053">
    <property type="protein sequence ID" value="CAG9331275.1"/>
    <property type="molecule type" value="Genomic_DNA"/>
</dbReference>
<feature type="transmembrane region" description="Helical" evidence="5">
    <location>
        <begin position="914"/>
        <end position="936"/>
    </location>
</feature>
<feature type="coiled-coil region" evidence="4">
    <location>
        <begin position="1129"/>
        <end position="1166"/>
    </location>
</feature>
<feature type="transmembrane region" description="Helical" evidence="5">
    <location>
        <begin position="1006"/>
        <end position="1026"/>
    </location>
</feature>
<evidence type="ECO:0000256" key="1">
    <source>
        <dbReference type="ARBA" id="ARBA00022574"/>
    </source>
</evidence>
<dbReference type="Gene3D" id="2.130.10.10">
    <property type="entry name" value="YVTN repeat-like/Quinoprotein amine dehydrogenase"/>
    <property type="match status" value="3"/>
</dbReference>
<keyword evidence="5" id="KW-0472">Membrane</keyword>
<keyword evidence="7" id="KW-1185">Reference proteome</keyword>
<dbReference type="PANTHER" id="PTHR19848">
    <property type="entry name" value="WD40 REPEAT PROTEIN"/>
    <property type="match status" value="1"/>
</dbReference>
<sequence length="1191" mass="138178">MDAKWRRDEIEMKGTLADVKTPDFQSRPNQILQNIVKEKNETSDDLQKAFLYVSSHLPRTIEMPFQGNCFQASKNSKFFVLGSNKGRLAVTDSREIVKDINIEVGIKSLVLYHDDTFVFVGLVDNSIKKYQLSTFELVDTYIGHQEKVTKLLLSRNDLFLFSASADGTIREWPTNSPKEAVSRTIYKHDNEIIDFDLSYDGGHFASSSKNDGVLKVFSAAQNKDVAVISNEYGATFSCVKFSPKKTYLAAGDMYCRITIWNFTNLSEPLKSLVGSEDKIRDLAFTYDESTLVSASKDTNIRLWSLNTAHDEIVLTQHSESVKGVIVGEGDQHIFSLGKDYKLRIWKIPRFKRHRKLLDHTDTIWRLKFSKNGNRLYSNSGDQRIIVWEHSTGEKIQELFHYAGMFAMALTKDESHLISCTDDGKIIFWNLETWKRDKEISSEEGTIRSLIVSSAYFITGDDAFRVVVWDLKSYNIVHIFRSHRSAVWSLTDYEPDNKLYSGDEKGSIMIHDMTFNKTDHEELEGHGTKVQRLKISRNGEILISGSRDGVIKIWSVKMNSLLRTIEYHTDVLREIYCTKDQKYFFVCSEDKQMSIFDMREFSLITSISFKKKLMTMAFTEDELTIALAEESTITLIENPVYIDRIGSSDVRVYGPGSDYMNFLSYCSQIMLNQSPDYDPQMDAWIIQPFRLNALHLYAYFNLPKHLKLGIKNLAPFISTRYGETALSLSLKKNFGNCIQAIFKVFDKRAEKNIHIFNSLENSVIDLNRKGFPVLDRFYKTIVIRWNDQAMPKFCKPSKSLPKIIQSDFIIPKCENFMNLAQYTKDGKAIMFLIALVRINLTMGSKESLEFLDSLEECPETSIFNTYFIQTILKEKWKRICWFLYIQTAIYIGYLISFACYTSMHDNEGKYLVPPFVFNQILTVYEIFQIWVGGIYYWKTWTNYLDIARIFLFDAYSLTVWTTTIDDIEYFEAAVIALTWFRGITYFRVFEPTRYLINLLYEVMWDMIPFLVTLFYSTTAFAVIYSAMVTDTQDLTFFSCITTAWRMNIGDFSTDTYDSYLTWGFHWFFTVLNPIILINLLISLMGTTFGRVQENRDIADSLELVNMIIEGETLLFWRRNLGQKTYLQVCMEENSQEDQNLEEDVRKLKKIKYKLDDMAKEAEKNDEENIAMIDRISSAVNDLKYKINYGSEV</sequence>
<name>A0AAU9JWQ6_9CILI</name>
<dbReference type="SMART" id="SM00320">
    <property type="entry name" value="WD40"/>
    <property type="match status" value="12"/>
</dbReference>
<keyword evidence="5" id="KW-1133">Transmembrane helix</keyword>
<feature type="repeat" description="WD" evidence="3">
    <location>
        <begin position="141"/>
        <end position="182"/>
    </location>
</feature>
<feature type="repeat" description="WD" evidence="3">
    <location>
        <begin position="356"/>
        <end position="397"/>
    </location>
</feature>
<dbReference type="PRINTS" id="PR00320">
    <property type="entry name" value="GPROTEINBRPT"/>
</dbReference>
<dbReference type="Proteomes" id="UP001162131">
    <property type="component" value="Unassembled WGS sequence"/>
</dbReference>
<keyword evidence="1 3" id="KW-0853">WD repeat</keyword>
<dbReference type="PANTHER" id="PTHR19848:SF8">
    <property type="entry name" value="F-BOX AND WD REPEAT DOMAIN CONTAINING 7"/>
    <property type="match status" value="1"/>
</dbReference>
<dbReference type="PROSITE" id="PS50082">
    <property type="entry name" value="WD_REPEATS_2"/>
    <property type="match status" value="6"/>
</dbReference>
<gene>
    <name evidence="6" type="ORF">BSTOLATCC_MIC53350</name>
</gene>
<feature type="repeat" description="WD" evidence="3">
    <location>
        <begin position="272"/>
        <end position="313"/>
    </location>
</feature>
<dbReference type="SUPFAM" id="SSF50978">
    <property type="entry name" value="WD40 repeat-like"/>
    <property type="match status" value="2"/>
</dbReference>
<keyword evidence="5" id="KW-0812">Transmembrane</keyword>
<protein>
    <recommendedName>
        <fullName evidence="8">Ion transport domain-containing protein</fullName>
    </recommendedName>
</protein>
<evidence type="ECO:0000256" key="5">
    <source>
        <dbReference type="SAM" id="Phobius"/>
    </source>
</evidence>
<evidence type="ECO:0000256" key="3">
    <source>
        <dbReference type="PROSITE-ProRule" id="PRU00221"/>
    </source>
</evidence>
<evidence type="ECO:0000313" key="6">
    <source>
        <dbReference type="EMBL" id="CAG9331275.1"/>
    </source>
</evidence>
<dbReference type="InterPro" id="IPR001680">
    <property type="entry name" value="WD40_rpt"/>
</dbReference>
<dbReference type="PROSITE" id="PS00678">
    <property type="entry name" value="WD_REPEATS_1"/>
    <property type="match status" value="1"/>
</dbReference>
<dbReference type="PROSITE" id="PS50294">
    <property type="entry name" value="WD_REPEATS_REGION"/>
    <property type="match status" value="4"/>
</dbReference>
<dbReference type="AlphaFoldDB" id="A0AAU9JWQ6"/>
<evidence type="ECO:0008006" key="8">
    <source>
        <dbReference type="Google" id="ProtNLM"/>
    </source>
</evidence>
<dbReference type="CDD" id="cd00200">
    <property type="entry name" value="WD40"/>
    <property type="match status" value="1"/>
</dbReference>
<feature type="transmembrane region" description="Helical" evidence="5">
    <location>
        <begin position="880"/>
        <end position="902"/>
    </location>
</feature>
<feature type="repeat" description="WD" evidence="3">
    <location>
        <begin position="314"/>
        <end position="347"/>
    </location>
</feature>
<comment type="caution">
    <text evidence="6">The sequence shown here is derived from an EMBL/GenBank/DDBJ whole genome shotgun (WGS) entry which is preliminary data.</text>
</comment>
<keyword evidence="2" id="KW-0677">Repeat</keyword>
<reference evidence="6" key="1">
    <citation type="submission" date="2021-09" db="EMBL/GenBank/DDBJ databases">
        <authorList>
            <consortium name="AG Swart"/>
            <person name="Singh M."/>
            <person name="Singh A."/>
            <person name="Seah K."/>
            <person name="Emmerich C."/>
        </authorList>
    </citation>
    <scope>NUCLEOTIDE SEQUENCE</scope>
    <source>
        <strain evidence="6">ATCC30299</strain>
    </source>
</reference>
<proteinExistence type="predicted"/>
<feature type="transmembrane region" description="Helical" evidence="5">
    <location>
        <begin position="968"/>
        <end position="985"/>
    </location>
</feature>
<evidence type="ECO:0000256" key="4">
    <source>
        <dbReference type="SAM" id="Coils"/>
    </source>
</evidence>
<dbReference type="InterPro" id="IPR020472">
    <property type="entry name" value="WD40_PAC1"/>
</dbReference>
<dbReference type="Pfam" id="PF00400">
    <property type="entry name" value="WD40"/>
    <property type="match status" value="6"/>
</dbReference>
<feature type="repeat" description="WD" evidence="3">
    <location>
        <begin position="400"/>
        <end position="438"/>
    </location>
</feature>
<organism evidence="6 7">
    <name type="scientific">Blepharisma stoltei</name>
    <dbReference type="NCBI Taxonomy" id="1481888"/>
    <lineage>
        <taxon>Eukaryota</taxon>
        <taxon>Sar</taxon>
        <taxon>Alveolata</taxon>
        <taxon>Ciliophora</taxon>
        <taxon>Postciliodesmatophora</taxon>
        <taxon>Heterotrichea</taxon>
        <taxon>Heterotrichida</taxon>
        <taxon>Blepharismidae</taxon>
        <taxon>Blepharisma</taxon>
    </lineage>
</organism>
<evidence type="ECO:0000256" key="2">
    <source>
        <dbReference type="ARBA" id="ARBA00022737"/>
    </source>
</evidence>
<feature type="transmembrane region" description="Helical" evidence="5">
    <location>
        <begin position="1063"/>
        <end position="1084"/>
    </location>
</feature>
<accession>A0AAU9JWQ6</accession>